<evidence type="ECO:0000313" key="1">
    <source>
        <dbReference type="EMBL" id="KAI9913222.1"/>
    </source>
</evidence>
<sequence>MVIPATEALKEKYNRLKNAKVTTSEKNDPVVRANTIWKSIEEQSNVFESKRSVRRDLSPAYAVRMLELAEQTVPREICHWEEVAEM</sequence>
<comment type="caution">
    <text evidence="1">The sequence shown here is derived from an EMBL/GenBank/DDBJ whole genome shotgun (WGS) entry which is preliminary data.</text>
</comment>
<protein>
    <submittedName>
        <fullName evidence="1">Uncharacterized protein</fullName>
    </submittedName>
</protein>
<accession>A0ACC0W3B1</accession>
<name>A0ACC0W3B1_9STRA</name>
<gene>
    <name evidence="1" type="ORF">PsorP6_005806</name>
</gene>
<proteinExistence type="predicted"/>
<organism evidence="1 2">
    <name type="scientific">Peronosclerospora sorghi</name>
    <dbReference type="NCBI Taxonomy" id="230839"/>
    <lineage>
        <taxon>Eukaryota</taxon>
        <taxon>Sar</taxon>
        <taxon>Stramenopiles</taxon>
        <taxon>Oomycota</taxon>
        <taxon>Peronosporomycetes</taxon>
        <taxon>Peronosporales</taxon>
        <taxon>Peronosporaceae</taxon>
        <taxon>Peronosclerospora</taxon>
    </lineage>
</organism>
<dbReference type="EMBL" id="CM047583">
    <property type="protein sequence ID" value="KAI9913222.1"/>
    <property type="molecule type" value="Genomic_DNA"/>
</dbReference>
<reference evidence="1 2" key="1">
    <citation type="journal article" date="2022" name="bioRxiv">
        <title>The genome of the oomycete Peronosclerospora sorghi, a cosmopolitan pathogen of maize and sorghum, is inflated with dispersed pseudogenes.</title>
        <authorList>
            <person name="Fletcher K."/>
            <person name="Martin F."/>
            <person name="Isakeit T."/>
            <person name="Cavanaugh K."/>
            <person name="Magill C."/>
            <person name="Michelmore R."/>
        </authorList>
    </citation>
    <scope>NUCLEOTIDE SEQUENCE [LARGE SCALE GENOMIC DNA]</scope>
    <source>
        <strain evidence="1">P6</strain>
    </source>
</reference>
<keyword evidence="2" id="KW-1185">Reference proteome</keyword>
<evidence type="ECO:0000313" key="2">
    <source>
        <dbReference type="Proteomes" id="UP001163321"/>
    </source>
</evidence>
<dbReference type="Proteomes" id="UP001163321">
    <property type="component" value="Chromosome 4"/>
</dbReference>